<evidence type="ECO:0000256" key="1">
    <source>
        <dbReference type="SAM" id="MobiDB-lite"/>
    </source>
</evidence>
<feature type="region of interest" description="Disordered" evidence="1">
    <location>
        <begin position="29"/>
        <end position="67"/>
    </location>
</feature>
<protein>
    <submittedName>
        <fullName evidence="2">Uncharacterized protein</fullName>
    </submittedName>
</protein>
<accession>A0AAV9HL52</accession>
<reference evidence="2" key="1">
    <citation type="journal article" date="2023" name="Mol. Phylogenet. Evol.">
        <title>Genome-scale phylogeny and comparative genomics of the fungal order Sordariales.</title>
        <authorList>
            <person name="Hensen N."/>
            <person name="Bonometti L."/>
            <person name="Westerberg I."/>
            <person name="Brannstrom I.O."/>
            <person name="Guillou S."/>
            <person name="Cros-Aarteil S."/>
            <person name="Calhoun S."/>
            <person name="Haridas S."/>
            <person name="Kuo A."/>
            <person name="Mondo S."/>
            <person name="Pangilinan J."/>
            <person name="Riley R."/>
            <person name="LaButti K."/>
            <person name="Andreopoulos B."/>
            <person name="Lipzen A."/>
            <person name="Chen C."/>
            <person name="Yan M."/>
            <person name="Daum C."/>
            <person name="Ng V."/>
            <person name="Clum A."/>
            <person name="Steindorff A."/>
            <person name="Ohm R.A."/>
            <person name="Martin F."/>
            <person name="Silar P."/>
            <person name="Natvig D.O."/>
            <person name="Lalanne C."/>
            <person name="Gautier V."/>
            <person name="Ament-Velasquez S.L."/>
            <person name="Kruys A."/>
            <person name="Hutchinson M.I."/>
            <person name="Powell A.J."/>
            <person name="Barry K."/>
            <person name="Miller A.N."/>
            <person name="Grigoriev I.V."/>
            <person name="Debuchy R."/>
            <person name="Gladieux P."/>
            <person name="Hiltunen Thoren M."/>
            <person name="Johannesson H."/>
        </authorList>
    </citation>
    <scope>NUCLEOTIDE SEQUENCE</scope>
    <source>
        <strain evidence="2">PSN324</strain>
    </source>
</reference>
<organism evidence="2 3">
    <name type="scientific">Cladorrhinum samala</name>
    <dbReference type="NCBI Taxonomy" id="585594"/>
    <lineage>
        <taxon>Eukaryota</taxon>
        <taxon>Fungi</taxon>
        <taxon>Dikarya</taxon>
        <taxon>Ascomycota</taxon>
        <taxon>Pezizomycotina</taxon>
        <taxon>Sordariomycetes</taxon>
        <taxon>Sordariomycetidae</taxon>
        <taxon>Sordariales</taxon>
        <taxon>Podosporaceae</taxon>
        <taxon>Cladorrhinum</taxon>
    </lineage>
</organism>
<comment type="caution">
    <text evidence="2">The sequence shown here is derived from an EMBL/GenBank/DDBJ whole genome shotgun (WGS) entry which is preliminary data.</text>
</comment>
<evidence type="ECO:0000313" key="2">
    <source>
        <dbReference type="EMBL" id="KAK4461433.1"/>
    </source>
</evidence>
<evidence type="ECO:0000313" key="3">
    <source>
        <dbReference type="Proteomes" id="UP001321749"/>
    </source>
</evidence>
<feature type="compositionally biased region" description="Basic and acidic residues" evidence="1">
    <location>
        <begin position="41"/>
        <end position="53"/>
    </location>
</feature>
<dbReference type="Proteomes" id="UP001321749">
    <property type="component" value="Unassembled WGS sequence"/>
</dbReference>
<dbReference type="AlphaFoldDB" id="A0AAV9HL52"/>
<dbReference type="EMBL" id="MU864991">
    <property type="protein sequence ID" value="KAK4461433.1"/>
    <property type="molecule type" value="Genomic_DNA"/>
</dbReference>
<name>A0AAV9HL52_9PEZI</name>
<proteinExistence type="predicted"/>
<keyword evidence="3" id="KW-1185">Reference proteome</keyword>
<reference evidence="2" key="2">
    <citation type="submission" date="2023-06" db="EMBL/GenBank/DDBJ databases">
        <authorList>
            <consortium name="Lawrence Berkeley National Laboratory"/>
            <person name="Mondo S.J."/>
            <person name="Hensen N."/>
            <person name="Bonometti L."/>
            <person name="Westerberg I."/>
            <person name="Brannstrom I.O."/>
            <person name="Guillou S."/>
            <person name="Cros-Aarteil S."/>
            <person name="Calhoun S."/>
            <person name="Haridas S."/>
            <person name="Kuo A."/>
            <person name="Pangilinan J."/>
            <person name="Riley R."/>
            <person name="Labutti K."/>
            <person name="Andreopoulos B."/>
            <person name="Lipzen A."/>
            <person name="Chen C."/>
            <person name="Yanf M."/>
            <person name="Daum C."/>
            <person name="Ng V."/>
            <person name="Clum A."/>
            <person name="Steindorff A."/>
            <person name="Ohm R."/>
            <person name="Martin F."/>
            <person name="Silar P."/>
            <person name="Natvig D."/>
            <person name="Lalanne C."/>
            <person name="Gautier V."/>
            <person name="Ament-Velasquez S.L."/>
            <person name="Kruys A."/>
            <person name="Hutchinson M.I."/>
            <person name="Powell A.J."/>
            <person name="Barry K."/>
            <person name="Miller A.N."/>
            <person name="Grigoriev I.V."/>
            <person name="Debuchy R."/>
            <person name="Gladieux P."/>
            <person name="Thoren M.H."/>
            <person name="Johannesson H."/>
        </authorList>
    </citation>
    <scope>NUCLEOTIDE SEQUENCE</scope>
    <source>
        <strain evidence="2">PSN324</strain>
    </source>
</reference>
<sequence>MTQYSTQHFTSNNSDRSFGVFNPSVASTAFSDSSGVPRGTVEGRRHQLDRGASRSDPLVQQRLRQRDRESQLLGWGQKLGRDACFVRPATHSTSIEVEVEPPSHSSLSSKHRQHSLLDLLYKPATQGLEAIIDMTDKLEVHQGRARSSSRPANKWRASREISAPSLAASLSSIATTPTGRRLAARQLFEQYGISRPSG</sequence>
<gene>
    <name evidence="2" type="ORF">QBC42DRAFT_297733</name>
</gene>